<reference evidence="2 3" key="1">
    <citation type="submission" date="2018-11" db="EMBL/GenBank/DDBJ databases">
        <title>Sequencing the genomes of 1000 actinobacteria strains.</title>
        <authorList>
            <person name="Klenk H.-P."/>
        </authorList>
    </citation>
    <scope>NUCLEOTIDE SEQUENCE [LARGE SCALE GENOMIC DNA]</scope>
    <source>
        <strain evidence="2 3">DSM 44254</strain>
    </source>
</reference>
<name>A0A3N1CW65_9ACTN</name>
<dbReference type="EMBL" id="RJKE01000001">
    <property type="protein sequence ID" value="ROO85521.1"/>
    <property type="molecule type" value="Genomic_DNA"/>
</dbReference>
<evidence type="ECO:0000256" key="1">
    <source>
        <dbReference type="SAM" id="MobiDB-lite"/>
    </source>
</evidence>
<accession>A0A3N1CW65</accession>
<evidence type="ECO:0008006" key="4">
    <source>
        <dbReference type="Google" id="ProtNLM"/>
    </source>
</evidence>
<gene>
    <name evidence="2" type="ORF">EDD29_3066</name>
</gene>
<comment type="caution">
    <text evidence="2">The sequence shown here is derived from an EMBL/GenBank/DDBJ whole genome shotgun (WGS) entry which is preliminary data.</text>
</comment>
<dbReference type="RefSeq" id="WP_123665021.1">
    <property type="nucleotide sequence ID" value="NZ_RJKE01000001.1"/>
</dbReference>
<feature type="region of interest" description="Disordered" evidence="1">
    <location>
        <begin position="228"/>
        <end position="249"/>
    </location>
</feature>
<organism evidence="2 3">
    <name type="scientific">Actinocorallia herbida</name>
    <dbReference type="NCBI Taxonomy" id="58109"/>
    <lineage>
        <taxon>Bacteria</taxon>
        <taxon>Bacillati</taxon>
        <taxon>Actinomycetota</taxon>
        <taxon>Actinomycetes</taxon>
        <taxon>Streptosporangiales</taxon>
        <taxon>Thermomonosporaceae</taxon>
        <taxon>Actinocorallia</taxon>
    </lineage>
</organism>
<evidence type="ECO:0000313" key="3">
    <source>
        <dbReference type="Proteomes" id="UP000272400"/>
    </source>
</evidence>
<protein>
    <recommendedName>
        <fullName evidence="4">Cobalamin biosynthesis protein CbiX</fullName>
    </recommendedName>
</protein>
<dbReference type="OrthoDB" id="9797895at2"/>
<proteinExistence type="predicted"/>
<feature type="compositionally biased region" description="Basic and acidic residues" evidence="1">
    <location>
        <begin position="234"/>
        <end position="249"/>
    </location>
</feature>
<sequence length="267" mass="28008">MSPGGRAILLAAGPESADGRCLPPPPGRDGPEVRVAGRDLAAGVRGHSRTVVVPMTLGRDPDLPVAAAQTLRWAARDRAPGDLLLAPPLGTTGHLVGWLRSAVVRALRGAPPRRAVLLVAPAGGPEQDAELFRVARLVRQYTSAPWVEVALTGGDPDVSEAIDRCTRLGAADVVLVPASFVPAPVRPDALTADPLLGAAALAALVRARAAEAEHRWTRHGDDGLAAAARHSHTHDHDHDHDHHHDDRRRDLTVPAAACPKEAQAHVG</sequence>
<dbReference type="SUPFAM" id="SSF53800">
    <property type="entry name" value="Chelatase"/>
    <property type="match status" value="1"/>
</dbReference>
<evidence type="ECO:0000313" key="2">
    <source>
        <dbReference type="EMBL" id="ROO85521.1"/>
    </source>
</evidence>
<keyword evidence="3" id="KW-1185">Reference proteome</keyword>
<dbReference type="Proteomes" id="UP000272400">
    <property type="component" value="Unassembled WGS sequence"/>
</dbReference>
<dbReference type="AlphaFoldDB" id="A0A3N1CW65"/>